<dbReference type="EMBL" id="BOML01000058">
    <property type="protein sequence ID" value="GIE05991.1"/>
    <property type="molecule type" value="Genomic_DNA"/>
</dbReference>
<evidence type="ECO:0000256" key="7">
    <source>
        <dbReference type="ARBA" id="ARBA00022692"/>
    </source>
</evidence>
<protein>
    <recommendedName>
        <fullName evidence="10">Phosphate transport system permease protein PstA</fullName>
    </recommendedName>
</protein>
<feature type="transmembrane region" description="Helical" evidence="10">
    <location>
        <begin position="32"/>
        <end position="53"/>
    </location>
</feature>
<evidence type="ECO:0000256" key="2">
    <source>
        <dbReference type="ARBA" id="ARBA00004651"/>
    </source>
</evidence>
<evidence type="ECO:0000256" key="4">
    <source>
        <dbReference type="ARBA" id="ARBA00022448"/>
    </source>
</evidence>
<evidence type="ECO:0000256" key="11">
    <source>
        <dbReference type="SAM" id="MobiDB-lite"/>
    </source>
</evidence>
<dbReference type="InterPro" id="IPR035906">
    <property type="entry name" value="MetI-like_sf"/>
</dbReference>
<dbReference type="Proteomes" id="UP000637628">
    <property type="component" value="Unassembled WGS sequence"/>
</dbReference>
<evidence type="ECO:0000256" key="5">
    <source>
        <dbReference type="ARBA" id="ARBA00022475"/>
    </source>
</evidence>
<dbReference type="PANTHER" id="PTHR42922:SF1">
    <property type="entry name" value="PHOSPHATE TRANSPORT SYSTEM PERMEASE PROTEIN PSTA"/>
    <property type="match status" value="1"/>
</dbReference>
<feature type="transmembrane region" description="Helical" evidence="10">
    <location>
        <begin position="157"/>
        <end position="175"/>
    </location>
</feature>
<dbReference type="CDD" id="cd06261">
    <property type="entry name" value="TM_PBP2"/>
    <property type="match status" value="1"/>
</dbReference>
<dbReference type="Pfam" id="PF00528">
    <property type="entry name" value="BPD_transp_1"/>
    <property type="match status" value="1"/>
</dbReference>
<evidence type="ECO:0000313" key="13">
    <source>
        <dbReference type="EMBL" id="GIE05991.1"/>
    </source>
</evidence>
<keyword evidence="5 10" id="KW-1003">Cell membrane</keyword>
<feature type="transmembrane region" description="Helical" evidence="10">
    <location>
        <begin position="195"/>
        <end position="215"/>
    </location>
</feature>
<keyword evidence="9 10" id="KW-0472">Membrane</keyword>
<keyword evidence="6" id="KW-0592">Phosphate transport</keyword>
<keyword evidence="14" id="KW-1185">Reference proteome</keyword>
<dbReference type="InterPro" id="IPR000515">
    <property type="entry name" value="MetI-like"/>
</dbReference>
<dbReference type="InterPro" id="IPR051408">
    <property type="entry name" value="Phosphate_transprt_permease"/>
</dbReference>
<evidence type="ECO:0000256" key="1">
    <source>
        <dbReference type="ARBA" id="ARBA00003510"/>
    </source>
</evidence>
<sequence length="403" mass="42693">MTVVPHRVPGAQPEPDVAETRRDTATISGDDVLVALGAMAAAISITALIFYWIAPFSGVLGFVVVSFVMFLALYAALVWLDGDGPAVRDRIVGAAVHGIAALLIMALVFVVVFTLLKGYRALIHPNFFTQDLTKAGPLEPLTVGGGLHAVVGTLEQIGLALVITVPLGLLCALFLSELRGGFTRFVRTIVEAMTALPSIVAGLFIYATVLLILGFEKSGFAASLAISVMMLPIMIRASDVVLRLVPGHLKEASLALGASRWRTVRTVVLPTARPGLATAVILATARGIGETSPVLLTAGYSAALNPDPFHGPQVSLPLATFTLIKSPQPNVVARGFGTAALLLGLVLLLFIVARLIGGRGPQDLSKRQARRRARMSARDVARFTRQQQRLAQQFAQQGVNTSE</sequence>
<feature type="transmembrane region" description="Helical" evidence="10">
    <location>
        <begin position="92"/>
        <end position="116"/>
    </location>
</feature>
<feature type="transmembrane region" description="Helical" evidence="10">
    <location>
        <begin position="336"/>
        <end position="357"/>
    </location>
</feature>
<evidence type="ECO:0000256" key="3">
    <source>
        <dbReference type="ARBA" id="ARBA00007069"/>
    </source>
</evidence>
<dbReference type="PROSITE" id="PS50928">
    <property type="entry name" value="ABC_TM1"/>
    <property type="match status" value="1"/>
</dbReference>
<accession>A0ABQ3Z897</accession>
<feature type="domain" description="ABC transmembrane type-1" evidence="12">
    <location>
        <begin position="150"/>
        <end position="357"/>
    </location>
</feature>
<comment type="similarity">
    <text evidence="3 10">Belongs to the binding-protein-dependent transport system permease family. CysTW subfamily.</text>
</comment>
<feature type="region of interest" description="Disordered" evidence="11">
    <location>
        <begin position="1"/>
        <end position="20"/>
    </location>
</feature>
<evidence type="ECO:0000256" key="6">
    <source>
        <dbReference type="ARBA" id="ARBA00022592"/>
    </source>
</evidence>
<organism evidence="13 14">
    <name type="scientific">Paractinoplanes durhamensis</name>
    <dbReference type="NCBI Taxonomy" id="113563"/>
    <lineage>
        <taxon>Bacteria</taxon>
        <taxon>Bacillati</taxon>
        <taxon>Actinomycetota</taxon>
        <taxon>Actinomycetes</taxon>
        <taxon>Micromonosporales</taxon>
        <taxon>Micromonosporaceae</taxon>
        <taxon>Paractinoplanes</taxon>
    </lineage>
</organism>
<evidence type="ECO:0000313" key="14">
    <source>
        <dbReference type="Proteomes" id="UP000637628"/>
    </source>
</evidence>
<reference evidence="13 14" key="1">
    <citation type="submission" date="2021-01" db="EMBL/GenBank/DDBJ databases">
        <title>Whole genome shotgun sequence of Actinoplanes durhamensis NBRC 14914.</title>
        <authorList>
            <person name="Komaki H."/>
            <person name="Tamura T."/>
        </authorList>
    </citation>
    <scope>NUCLEOTIDE SEQUENCE [LARGE SCALE GENOMIC DNA]</scope>
    <source>
        <strain evidence="13 14">NBRC 14914</strain>
    </source>
</reference>
<dbReference type="NCBIfam" id="TIGR00974">
    <property type="entry name" value="3a0107s02c"/>
    <property type="match status" value="1"/>
</dbReference>
<dbReference type="RefSeq" id="WP_239132963.1">
    <property type="nucleotide sequence ID" value="NZ_BAAATX010000036.1"/>
</dbReference>
<keyword evidence="8 10" id="KW-1133">Transmembrane helix</keyword>
<dbReference type="PANTHER" id="PTHR42922">
    <property type="entry name" value="PHOSPHATE TRANSPORT SYSTEM PERMEASE PROTEIN PSTA"/>
    <property type="match status" value="1"/>
</dbReference>
<keyword evidence="7 10" id="KW-0812">Transmembrane</keyword>
<evidence type="ECO:0000256" key="10">
    <source>
        <dbReference type="RuleBase" id="RU363043"/>
    </source>
</evidence>
<evidence type="ECO:0000259" key="12">
    <source>
        <dbReference type="PROSITE" id="PS50928"/>
    </source>
</evidence>
<gene>
    <name evidence="13" type="primary">pstA</name>
    <name evidence="13" type="ORF">Adu01nite_73410</name>
</gene>
<name>A0ABQ3Z897_9ACTN</name>
<comment type="caution">
    <text evidence="13">The sequence shown here is derived from an EMBL/GenBank/DDBJ whole genome shotgun (WGS) entry which is preliminary data.</text>
</comment>
<feature type="transmembrane region" description="Helical" evidence="10">
    <location>
        <begin position="59"/>
        <end position="80"/>
    </location>
</feature>
<evidence type="ECO:0000256" key="9">
    <source>
        <dbReference type="ARBA" id="ARBA00023136"/>
    </source>
</evidence>
<keyword evidence="4" id="KW-0813">Transport</keyword>
<dbReference type="Gene3D" id="1.10.3720.10">
    <property type="entry name" value="MetI-like"/>
    <property type="match status" value="1"/>
</dbReference>
<comment type="function">
    <text evidence="1">Part of the binding-protein-dependent transport system for phosphate; probably responsible for the translocation of the substrate across the membrane.</text>
</comment>
<comment type="subcellular location">
    <subcellularLocation>
        <location evidence="2 10">Cell membrane</location>
        <topology evidence="2 10">Multi-pass membrane protein</topology>
    </subcellularLocation>
</comment>
<dbReference type="SUPFAM" id="SSF161098">
    <property type="entry name" value="MetI-like"/>
    <property type="match status" value="1"/>
</dbReference>
<evidence type="ECO:0000256" key="8">
    <source>
        <dbReference type="ARBA" id="ARBA00022989"/>
    </source>
</evidence>
<proteinExistence type="inferred from homology"/>
<dbReference type="InterPro" id="IPR005672">
    <property type="entry name" value="Phosphate_PstA"/>
</dbReference>